<sequence>VKYITCSPINPCSVRIPRKIPNRLIDFASLRERELIVSYDLIHNVHRSLKHSWFFER</sequence>
<reference evidence="1 2" key="1">
    <citation type="submission" date="2016-06" db="EMBL/GenBank/DDBJ databases">
        <title>Comparative genomics of the ectomycorrhizal sister species Rhizopogon vinicolor and Rhizopogon vesiculosus (Basidiomycota: Boletales) reveals a divergence of the mating type B locus.</title>
        <authorList>
            <consortium name="DOE Joint Genome Institute"/>
            <person name="Mujic A.B."/>
            <person name="Kuo A."/>
            <person name="Tritt A."/>
            <person name="Lipzen A."/>
            <person name="Chen C."/>
            <person name="Johnson J."/>
            <person name="Sharma A."/>
            <person name="Barry K."/>
            <person name="Grigoriev I.V."/>
            <person name="Spatafora J.W."/>
        </authorList>
    </citation>
    <scope>NUCLEOTIDE SEQUENCE [LARGE SCALE GENOMIC DNA]</scope>
    <source>
        <strain evidence="1 2">AM-OR11-026</strain>
    </source>
</reference>
<feature type="non-terminal residue" evidence="1">
    <location>
        <position position="1"/>
    </location>
</feature>
<name>A0A1B7ND51_9AGAM</name>
<evidence type="ECO:0000313" key="1">
    <source>
        <dbReference type="EMBL" id="OAX42783.1"/>
    </source>
</evidence>
<accession>A0A1B7ND51</accession>
<dbReference type="EMBL" id="KV448149">
    <property type="protein sequence ID" value="OAX42783.1"/>
    <property type="molecule type" value="Genomic_DNA"/>
</dbReference>
<dbReference type="AlphaFoldDB" id="A0A1B7ND51"/>
<proteinExistence type="predicted"/>
<dbReference type="InParanoid" id="A0A1B7ND51"/>
<evidence type="ECO:0000313" key="2">
    <source>
        <dbReference type="Proteomes" id="UP000092154"/>
    </source>
</evidence>
<keyword evidence="2" id="KW-1185">Reference proteome</keyword>
<protein>
    <submittedName>
        <fullName evidence="1">Uncharacterized protein</fullName>
    </submittedName>
</protein>
<gene>
    <name evidence="1" type="ORF">K503DRAFT_766396</name>
</gene>
<dbReference type="Proteomes" id="UP000092154">
    <property type="component" value="Unassembled WGS sequence"/>
</dbReference>
<organism evidence="1 2">
    <name type="scientific">Rhizopogon vinicolor AM-OR11-026</name>
    <dbReference type="NCBI Taxonomy" id="1314800"/>
    <lineage>
        <taxon>Eukaryota</taxon>
        <taxon>Fungi</taxon>
        <taxon>Dikarya</taxon>
        <taxon>Basidiomycota</taxon>
        <taxon>Agaricomycotina</taxon>
        <taxon>Agaricomycetes</taxon>
        <taxon>Agaricomycetidae</taxon>
        <taxon>Boletales</taxon>
        <taxon>Suillineae</taxon>
        <taxon>Rhizopogonaceae</taxon>
        <taxon>Rhizopogon</taxon>
    </lineage>
</organism>